<evidence type="ECO:0000256" key="16">
    <source>
        <dbReference type="SAM" id="Coils"/>
    </source>
</evidence>
<feature type="compositionally biased region" description="Low complexity" evidence="17">
    <location>
        <begin position="227"/>
        <end position="240"/>
    </location>
</feature>
<keyword evidence="9" id="KW-0067">ATP-binding</keyword>
<proteinExistence type="predicted"/>
<organism evidence="19 20">
    <name type="scientific">Phytophthora fragariae</name>
    <dbReference type="NCBI Taxonomy" id="53985"/>
    <lineage>
        <taxon>Eukaryota</taxon>
        <taxon>Sar</taxon>
        <taxon>Stramenopiles</taxon>
        <taxon>Oomycota</taxon>
        <taxon>Peronosporomycetes</taxon>
        <taxon>Peronosporales</taxon>
        <taxon>Peronosporaceae</taxon>
        <taxon>Phytophthora</taxon>
    </lineage>
</organism>
<keyword evidence="13" id="KW-0239">DNA-directed DNA polymerase</keyword>
<dbReference type="GO" id="GO:0004519">
    <property type="term" value="F:endonuclease activity"/>
    <property type="evidence" value="ECO:0007669"/>
    <property type="project" value="UniProtKB-KW"/>
</dbReference>
<dbReference type="GO" id="GO:0008233">
    <property type="term" value="F:peptidase activity"/>
    <property type="evidence" value="ECO:0007669"/>
    <property type="project" value="UniProtKB-KW"/>
</dbReference>
<evidence type="ECO:0000256" key="10">
    <source>
        <dbReference type="ARBA" id="ARBA00022842"/>
    </source>
</evidence>
<evidence type="ECO:0000259" key="18">
    <source>
        <dbReference type="PROSITE" id="PS50994"/>
    </source>
</evidence>
<dbReference type="GO" id="GO:0006310">
    <property type="term" value="P:DNA recombination"/>
    <property type="evidence" value="ECO:0007669"/>
    <property type="project" value="UniProtKB-KW"/>
</dbReference>
<feature type="coiled-coil region" evidence="16">
    <location>
        <begin position="138"/>
        <end position="165"/>
    </location>
</feature>
<protein>
    <recommendedName>
        <fullName evidence="18">Integrase catalytic domain-containing protein</fullName>
    </recommendedName>
</protein>
<dbReference type="GO" id="GO:0015074">
    <property type="term" value="P:DNA integration"/>
    <property type="evidence" value="ECO:0007669"/>
    <property type="project" value="UniProtKB-KW"/>
</dbReference>
<keyword evidence="7" id="KW-0255">Endonuclease</keyword>
<keyword evidence="4" id="KW-0540">Nuclease</keyword>
<evidence type="ECO:0000256" key="17">
    <source>
        <dbReference type="SAM" id="MobiDB-lite"/>
    </source>
</evidence>
<dbReference type="InterPro" id="IPR054722">
    <property type="entry name" value="PolX-like_BBD"/>
</dbReference>
<feature type="domain" description="Integrase catalytic" evidence="18">
    <location>
        <begin position="545"/>
        <end position="713"/>
    </location>
</feature>
<keyword evidence="6" id="KW-0547">Nucleotide-binding</keyword>
<keyword evidence="10" id="KW-0460">Magnesium</keyword>
<keyword evidence="12" id="KW-0695">RNA-directed DNA polymerase</keyword>
<evidence type="ECO:0000256" key="4">
    <source>
        <dbReference type="ARBA" id="ARBA00022722"/>
    </source>
</evidence>
<dbReference type="InterPro" id="IPR036397">
    <property type="entry name" value="RNaseH_sf"/>
</dbReference>
<evidence type="ECO:0000256" key="1">
    <source>
        <dbReference type="ARBA" id="ARBA00002180"/>
    </source>
</evidence>
<dbReference type="SUPFAM" id="SSF57756">
    <property type="entry name" value="Retrovirus zinc finger-like domains"/>
    <property type="match status" value="1"/>
</dbReference>
<evidence type="ECO:0000256" key="15">
    <source>
        <dbReference type="ARBA" id="ARBA00023172"/>
    </source>
</evidence>
<dbReference type="Pfam" id="PF13976">
    <property type="entry name" value="gag_pre-integrs"/>
    <property type="match status" value="1"/>
</dbReference>
<evidence type="ECO:0000256" key="7">
    <source>
        <dbReference type="ARBA" id="ARBA00022759"/>
    </source>
</evidence>
<dbReference type="PANTHER" id="PTHR42648">
    <property type="entry name" value="TRANSPOSASE, PUTATIVE-RELATED"/>
    <property type="match status" value="1"/>
</dbReference>
<dbReference type="Pfam" id="PF22936">
    <property type="entry name" value="Pol_BBD"/>
    <property type="match status" value="1"/>
</dbReference>
<keyword evidence="2" id="KW-1188">Viral release from host cell</keyword>
<reference evidence="19 20" key="1">
    <citation type="submission" date="2018-09" db="EMBL/GenBank/DDBJ databases">
        <title>Genomic investigation of the strawberry pathogen Phytophthora fragariae indicates pathogenicity is determined by transcriptional variation in three key races.</title>
        <authorList>
            <person name="Adams T.M."/>
            <person name="Armitage A.D."/>
            <person name="Sobczyk M.K."/>
            <person name="Bates H.J."/>
            <person name="Dunwell J.M."/>
            <person name="Nellist C.F."/>
            <person name="Harrison R.J."/>
        </authorList>
    </citation>
    <scope>NUCLEOTIDE SEQUENCE [LARGE SCALE GENOMIC DNA]</scope>
    <source>
        <strain evidence="19 20">NOV-77</strain>
    </source>
</reference>
<dbReference type="Pfam" id="PF14223">
    <property type="entry name" value="Retrotran_gag_2"/>
    <property type="match status" value="1"/>
</dbReference>
<evidence type="ECO:0000256" key="6">
    <source>
        <dbReference type="ARBA" id="ARBA00022741"/>
    </source>
</evidence>
<evidence type="ECO:0000256" key="12">
    <source>
        <dbReference type="ARBA" id="ARBA00022918"/>
    </source>
</evidence>
<dbReference type="GO" id="GO:0003964">
    <property type="term" value="F:RNA-directed DNA polymerase activity"/>
    <property type="evidence" value="ECO:0007669"/>
    <property type="project" value="UniProtKB-KW"/>
</dbReference>
<evidence type="ECO:0000256" key="14">
    <source>
        <dbReference type="ARBA" id="ARBA00023113"/>
    </source>
</evidence>
<dbReference type="AlphaFoldDB" id="A0A6G0QKL9"/>
<dbReference type="GO" id="GO:0006508">
    <property type="term" value="P:proteolysis"/>
    <property type="evidence" value="ECO:0007669"/>
    <property type="project" value="UniProtKB-KW"/>
</dbReference>
<feature type="compositionally biased region" description="Basic residues" evidence="17">
    <location>
        <begin position="241"/>
        <end position="258"/>
    </location>
</feature>
<evidence type="ECO:0000313" key="19">
    <source>
        <dbReference type="EMBL" id="KAE9291726.1"/>
    </source>
</evidence>
<dbReference type="EMBL" id="QXFY01002840">
    <property type="protein sequence ID" value="KAE9291726.1"/>
    <property type="molecule type" value="Genomic_DNA"/>
</dbReference>
<dbReference type="Proteomes" id="UP000486351">
    <property type="component" value="Unassembled WGS sequence"/>
</dbReference>
<keyword evidence="3" id="KW-0645">Protease</keyword>
<keyword evidence="13" id="KW-0548">Nucleotidyltransferase</keyword>
<accession>A0A6G0QKL9</accession>
<evidence type="ECO:0000256" key="5">
    <source>
        <dbReference type="ARBA" id="ARBA00022723"/>
    </source>
</evidence>
<keyword evidence="16" id="KW-0175">Coiled coil</keyword>
<dbReference type="InterPro" id="IPR001584">
    <property type="entry name" value="Integrase_cat-core"/>
</dbReference>
<dbReference type="InterPro" id="IPR036875">
    <property type="entry name" value="Znf_CCHC_sf"/>
</dbReference>
<evidence type="ECO:0000256" key="13">
    <source>
        <dbReference type="ARBA" id="ARBA00022932"/>
    </source>
</evidence>
<dbReference type="PROSITE" id="PS50994">
    <property type="entry name" value="INTEGRASE"/>
    <property type="match status" value="1"/>
</dbReference>
<dbReference type="InterPro" id="IPR012337">
    <property type="entry name" value="RNaseH-like_sf"/>
</dbReference>
<keyword evidence="14" id="KW-0917">Virion maturation</keyword>
<dbReference type="SUPFAM" id="SSF53098">
    <property type="entry name" value="Ribonuclease H-like"/>
    <property type="match status" value="1"/>
</dbReference>
<evidence type="ECO:0000256" key="9">
    <source>
        <dbReference type="ARBA" id="ARBA00022840"/>
    </source>
</evidence>
<dbReference type="GO" id="GO:0008270">
    <property type="term" value="F:zinc ion binding"/>
    <property type="evidence" value="ECO:0007669"/>
    <property type="project" value="InterPro"/>
</dbReference>
<dbReference type="GO" id="GO:0003676">
    <property type="term" value="F:nucleic acid binding"/>
    <property type="evidence" value="ECO:0007669"/>
    <property type="project" value="InterPro"/>
</dbReference>
<dbReference type="GO" id="GO:0005524">
    <property type="term" value="F:ATP binding"/>
    <property type="evidence" value="ECO:0007669"/>
    <property type="project" value="UniProtKB-KW"/>
</dbReference>
<comment type="function">
    <text evidence="1">The aspartyl protease (PR) mediates the proteolytic cleavages of the Gag and Gag-Pol polyproteins after assembly of the VLP.</text>
</comment>
<dbReference type="InterPro" id="IPR025724">
    <property type="entry name" value="GAG-pre-integrase_dom"/>
</dbReference>
<dbReference type="GO" id="GO:0003887">
    <property type="term" value="F:DNA-directed DNA polymerase activity"/>
    <property type="evidence" value="ECO:0007669"/>
    <property type="project" value="UniProtKB-KW"/>
</dbReference>
<evidence type="ECO:0000256" key="8">
    <source>
        <dbReference type="ARBA" id="ARBA00022801"/>
    </source>
</evidence>
<comment type="caution">
    <text evidence="19">The sequence shown here is derived from an EMBL/GenBank/DDBJ whole genome shotgun (WGS) entry which is preliminary data.</text>
</comment>
<keyword evidence="8" id="KW-0378">Hydrolase</keyword>
<keyword evidence="13" id="KW-0808">Transferase</keyword>
<evidence type="ECO:0000256" key="3">
    <source>
        <dbReference type="ARBA" id="ARBA00022670"/>
    </source>
</evidence>
<sequence length="733" mass="82864">MSNASDGNTTATTVAATPLFGSSKPPKYDEEGGFDLYKAMLQSYLAQRGCWDILVGTEVLGPTPTAAVQTSYAQKNALARDALLRGVLIKDAAKICTMPEARDMWLAFEEEKTKRNYSNALFVRKRFYAYDFTHGMDLDNYLDEMEAMRRQLRNLNEIISDAEMVKVILQGVAYEYRGVVRMLDKDVREGNIPLLADVLNTLRSEAELDKQRSSSKKKGSVASETAKILQVQQQQQQQGAKGKRKFQQKGGNKKKFKGKSGDFIETRTCHFCKQLGHLKRNCDEFLKKQRLNEQKESFSSGKNGSKKPGVPMSLVRWSGNGDGKPKAIGMVAKSDAISTNCDKWMIDTGAGVHVCTDWSAFTSMEEDTLTFVGWKGDLSSSEARGLVVICVTDTTTGDDVILELEETRYASTGPTNLLSLERLEQSGWVPSEHSETGRPEDRVMFLDRGDVRLELLKRDGHYWLQTKKRTVADASMCMVTTGRKQSSLMRWHMKFAHLNVQAMKQMVLKEMVDGMQSLKLDDFKEPLDCIACQIAKQRRMSYKRHNKRTTVCYDRLMSDVCSIGLATVGGNRYFQLVQDEASRFKWCYLLEHKSEATKNVMNLILRLEKQYVINRVRFDQGGEFVNNKMKKFLVDHGIELRPTNAFTPEENSLVERQNGNLVNKVRAIREGTGLPESLWGEVLMYVVEVDNMSSTKALPRTRNSQGRSLMLASFICVDVLPLPTFPRRNGHVN</sequence>
<dbReference type="InterPro" id="IPR039537">
    <property type="entry name" value="Retrotran_Ty1/copia-like"/>
</dbReference>
<evidence type="ECO:0000313" key="20">
    <source>
        <dbReference type="Proteomes" id="UP000486351"/>
    </source>
</evidence>
<dbReference type="PANTHER" id="PTHR42648:SF11">
    <property type="entry name" value="TRANSPOSON TY4-P GAG-POL POLYPROTEIN"/>
    <property type="match status" value="1"/>
</dbReference>
<keyword evidence="11" id="KW-0229">DNA integration</keyword>
<keyword evidence="15" id="KW-0233">DNA recombination</keyword>
<keyword evidence="5" id="KW-0479">Metal-binding</keyword>
<evidence type="ECO:0000256" key="11">
    <source>
        <dbReference type="ARBA" id="ARBA00022908"/>
    </source>
</evidence>
<gene>
    <name evidence="19" type="ORF">PF008_g25259</name>
</gene>
<feature type="region of interest" description="Disordered" evidence="17">
    <location>
        <begin position="207"/>
        <end position="259"/>
    </location>
</feature>
<evidence type="ECO:0000256" key="2">
    <source>
        <dbReference type="ARBA" id="ARBA00022612"/>
    </source>
</evidence>
<dbReference type="Gene3D" id="3.30.420.10">
    <property type="entry name" value="Ribonuclease H-like superfamily/Ribonuclease H"/>
    <property type="match status" value="1"/>
</dbReference>
<name>A0A6G0QKL9_9STRA</name>